<protein>
    <submittedName>
        <fullName evidence="1">Uncharacterized protein</fullName>
    </submittedName>
</protein>
<proteinExistence type="predicted"/>
<keyword evidence="2" id="KW-1185">Reference proteome</keyword>
<evidence type="ECO:0000313" key="2">
    <source>
        <dbReference type="Proteomes" id="UP000800096"/>
    </source>
</evidence>
<accession>A0A6A5QT38</accession>
<name>A0A6A5QT38_AMPQU</name>
<dbReference type="OrthoDB" id="1729737at2759"/>
<reference evidence="1" key="1">
    <citation type="journal article" date="2020" name="Stud. Mycol.">
        <title>101 Dothideomycetes genomes: a test case for predicting lifestyles and emergence of pathogens.</title>
        <authorList>
            <person name="Haridas S."/>
            <person name="Albert R."/>
            <person name="Binder M."/>
            <person name="Bloem J."/>
            <person name="Labutti K."/>
            <person name="Salamov A."/>
            <person name="Andreopoulos B."/>
            <person name="Baker S."/>
            <person name="Barry K."/>
            <person name="Bills G."/>
            <person name="Bluhm B."/>
            <person name="Cannon C."/>
            <person name="Castanera R."/>
            <person name="Culley D."/>
            <person name="Daum C."/>
            <person name="Ezra D."/>
            <person name="Gonzalez J."/>
            <person name="Henrissat B."/>
            <person name="Kuo A."/>
            <person name="Liang C."/>
            <person name="Lipzen A."/>
            <person name="Lutzoni F."/>
            <person name="Magnuson J."/>
            <person name="Mondo S."/>
            <person name="Nolan M."/>
            <person name="Ohm R."/>
            <person name="Pangilinan J."/>
            <person name="Park H.-J."/>
            <person name="Ramirez L."/>
            <person name="Alfaro M."/>
            <person name="Sun H."/>
            <person name="Tritt A."/>
            <person name="Yoshinaga Y."/>
            <person name="Zwiers L.-H."/>
            <person name="Turgeon B."/>
            <person name="Goodwin S."/>
            <person name="Spatafora J."/>
            <person name="Crous P."/>
            <person name="Grigoriev I."/>
        </authorList>
    </citation>
    <scope>NUCLEOTIDE SEQUENCE</scope>
    <source>
        <strain evidence="1">HMLAC05119</strain>
    </source>
</reference>
<organism evidence="1 2">
    <name type="scientific">Ampelomyces quisqualis</name>
    <name type="common">Powdery mildew agent</name>
    <dbReference type="NCBI Taxonomy" id="50730"/>
    <lineage>
        <taxon>Eukaryota</taxon>
        <taxon>Fungi</taxon>
        <taxon>Dikarya</taxon>
        <taxon>Ascomycota</taxon>
        <taxon>Pezizomycotina</taxon>
        <taxon>Dothideomycetes</taxon>
        <taxon>Pleosporomycetidae</taxon>
        <taxon>Pleosporales</taxon>
        <taxon>Pleosporineae</taxon>
        <taxon>Phaeosphaeriaceae</taxon>
        <taxon>Ampelomyces</taxon>
    </lineage>
</organism>
<evidence type="ECO:0000313" key="1">
    <source>
        <dbReference type="EMBL" id="KAF1917724.1"/>
    </source>
</evidence>
<dbReference type="Proteomes" id="UP000800096">
    <property type="component" value="Unassembled WGS sequence"/>
</dbReference>
<gene>
    <name evidence="1" type="ORF">BDU57DRAFT_546934</name>
</gene>
<dbReference type="EMBL" id="ML979134">
    <property type="protein sequence ID" value="KAF1917724.1"/>
    <property type="molecule type" value="Genomic_DNA"/>
</dbReference>
<dbReference type="AlphaFoldDB" id="A0A6A5QT38"/>
<sequence length="148" mass="16130">MEVDGIRFTIPTIICPRYGNYPGSLQASANAPSGKISITVDADIADESFIQTIQSPTHPISMTGFRKFDFILRGTSAYGPFELEISVQALGPASETFHQVVARKAVSELEHGHGWLSQAKDKSDILLISKFDGRFDDTVERETVGLGV</sequence>